<feature type="domain" description="Glycosyl transferase family 1" evidence="1">
    <location>
        <begin position="203"/>
        <end position="332"/>
    </location>
</feature>
<reference evidence="4" key="1">
    <citation type="submission" date="2017-09" db="EMBL/GenBank/DDBJ databases">
        <title>Depth-based differentiation of microbial function through sediment-hosted aquifers and enrichment of novel symbionts in the deep terrestrial subsurface.</title>
        <authorList>
            <person name="Probst A.J."/>
            <person name="Ladd B."/>
            <person name="Jarett J.K."/>
            <person name="Geller-Mcgrath D.E."/>
            <person name="Sieber C.M.K."/>
            <person name="Emerson J.B."/>
            <person name="Anantharaman K."/>
            <person name="Thomas B.C."/>
            <person name="Malmstrom R."/>
            <person name="Stieglmeier M."/>
            <person name="Klingl A."/>
            <person name="Woyke T."/>
            <person name="Ryan C.M."/>
            <person name="Banfield J.F."/>
        </authorList>
    </citation>
    <scope>NUCLEOTIDE SEQUENCE [LARGE SCALE GENOMIC DNA]</scope>
</reference>
<gene>
    <name evidence="3" type="ORF">COU98_00765</name>
</gene>
<dbReference type="InterPro" id="IPR001296">
    <property type="entry name" value="Glyco_trans_1"/>
</dbReference>
<organism evidence="3 4">
    <name type="scientific">Candidatus Staskawiczbacteria bacterium CG10_big_fil_rev_8_21_14_0_10_38_10</name>
    <dbReference type="NCBI Taxonomy" id="1974891"/>
    <lineage>
        <taxon>Bacteria</taxon>
        <taxon>Candidatus Staskawicziibacteriota</taxon>
    </lineage>
</organism>
<dbReference type="Gene3D" id="3.40.50.2000">
    <property type="entry name" value="Glycogen Phosphorylase B"/>
    <property type="match status" value="2"/>
</dbReference>
<dbReference type="Pfam" id="PF00534">
    <property type="entry name" value="Glycos_transf_1"/>
    <property type="match status" value="1"/>
</dbReference>
<evidence type="ECO:0000259" key="2">
    <source>
        <dbReference type="Pfam" id="PF13439"/>
    </source>
</evidence>
<comment type="caution">
    <text evidence="3">The sequence shown here is derived from an EMBL/GenBank/DDBJ whole genome shotgun (WGS) entry which is preliminary data.</text>
</comment>
<name>A0A2H9T1M3_9BACT</name>
<accession>A0A2H9T1M3</accession>
<dbReference type="PANTHER" id="PTHR12526:SF595">
    <property type="entry name" value="BLL5217 PROTEIN"/>
    <property type="match status" value="1"/>
</dbReference>
<evidence type="ECO:0000259" key="1">
    <source>
        <dbReference type="Pfam" id="PF00534"/>
    </source>
</evidence>
<dbReference type="EMBL" id="PFEN01000014">
    <property type="protein sequence ID" value="PJE69656.1"/>
    <property type="molecule type" value="Genomic_DNA"/>
</dbReference>
<evidence type="ECO:0008006" key="5">
    <source>
        <dbReference type="Google" id="ProtNLM"/>
    </source>
</evidence>
<dbReference type="Pfam" id="PF13439">
    <property type="entry name" value="Glyco_transf_4"/>
    <property type="match status" value="1"/>
</dbReference>
<feature type="domain" description="Glycosyltransferase subfamily 4-like N-terminal" evidence="2">
    <location>
        <begin position="23"/>
        <end position="171"/>
    </location>
</feature>
<evidence type="ECO:0000313" key="4">
    <source>
        <dbReference type="Proteomes" id="UP000236946"/>
    </source>
</evidence>
<dbReference type="InterPro" id="IPR028098">
    <property type="entry name" value="Glyco_trans_4-like_N"/>
</dbReference>
<dbReference type="GO" id="GO:0016757">
    <property type="term" value="F:glycosyltransferase activity"/>
    <property type="evidence" value="ECO:0007669"/>
    <property type="project" value="InterPro"/>
</dbReference>
<proteinExistence type="predicted"/>
<dbReference type="Proteomes" id="UP000236946">
    <property type="component" value="Unassembled WGS sequence"/>
</dbReference>
<evidence type="ECO:0000313" key="3">
    <source>
        <dbReference type="EMBL" id="PJE69656.1"/>
    </source>
</evidence>
<dbReference type="AlphaFoldDB" id="A0A2H9T1M3"/>
<protein>
    <recommendedName>
        <fullName evidence="5">Glycosyltransferase family 4 protein</fullName>
    </recommendedName>
</protein>
<dbReference type="PANTHER" id="PTHR12526">
    <property type="entry name" value="GLYCOSYLTRANSFERASE"/>
    <property type="match status" value="1"/>
</dbReference>
<dbReference type="SUPFAM" id="SSF53756">
    <property type="entry name" value="UDP-Glycosyltransferase/glycogen phosphorylase"/>
    <property type="match status" value="1"/>
</dbReference>
<sequence length="367" mass="41522">MKILVVSPLKREITPKITAARPRVIFDLVSGLIKKGHGVSILGTGDSIVPGAKIIPVIPKSFVRMPASENPFYTETGFLAKMAKILEKIGSNFDIIHNHTYPEFINLLVARNLKSPVITTIHAQITPELDEVLSYFNDVKNSYLISLSRAHRKLAKKTKFYKIIYNGVDTNLYKLCEKKDDYFLWIGRLSKAKDKKGKFLDPKGIRWAIKLARETNSRLFLTGNVEDKEFFDTDVKPYLSSRIKWIGPVSSEQPLPKKEVVKLMQRAKVFLMTVNWEEPFGLVIAEAQACGTPVIGFNRGAVSELVVNGKTGFVVKPREGISGLKAALKNINRINYKDCRKNIEKNFSLEKMVDNYEKTYKEIIAAR</sequence>